<dbReference type="Pfam" id="PF13639">
    <property type="entry name" value="zf-RING_2"/>
    <property type="match status" value="1"/>
</dbReference>
<dbReference type="GO" id="GO:0005789">
    <property type="term" value="C:endoplasmic reticulum membrane"/>
    <property type="evidence" value="ECO:0007669"/>
    <property type="project" value="UniProtKB-SubCell"/>
</dbReference>
<evidence type="ECO:0000256" key="4">
    <source>
        <dbReference type="ARBA" id="ARBA00022786"/>
    </source>
</evidence>
<keyword evidence="3 6" id="KW-0863">Zinc-finger</keyword>
<dbReference type="GO" id="GO:0016567">
    <property type="term" value="P:protein ubiquitination"/>
    <property type="evidence" value="ECO:0007669"/>
    <property type="project" value="UniProtKB-UniPathway"/>
</dbReference>
<keyword evidence="4" id="KW-0833">Ubl conjugation pathway</keyword>
<dbReference type="AlphaFoldDB" id="A0A6A6ICL5"/>
<keyword evidence="5" id="KW-0862">Zinc</keyword>
<proteinExistence type="predicted"/>
<dbReference type="PANTHER" id="PTHR22763">
    <property type="entry name" value="RING ZINC FINGER PROTEIN"/>
    <property type="match status" value="1"/>
</dbReference>
<feature type="domain" description="RING-type" evidence="7">
    <location>
        <begin position="28"/>
        <end position="81"/>
    </location>
</feature>
<dbReference type="InterPro" id="IPR001841">
    <property type="entry name" value="Znf_RING"/>
</dbReference>
<dbReference type="GO" id="GO:0036503">
    <property type="term" value="P:ERAD pathway"/>
    <property type="evidence" value="ECO:0007669"/>
    <property type="project" value="TreeGrafter"/>
</dbReference>
<evidence type="ECO:0000256" key="2">
    <source>
        <dbReference type="ARBA" id="ARBA00022723"/>
    </source>
</evidence>
<dbReference type="InterPro" id="IPR050731">
    <property type="entry name" value="HRD1_E3_ubiq-ligases"/>
</dbReference>
<dbReference type="InterPro" id="IPR013083">
    <property type="entry name" value="Znf_RING/FYVE/PHD"/>
</dbReference>
<dbReference type="GeneID" id="54588281"/>
<dbReference type="PROSITE" id="PS50089">
    <property type="entry name" value="ZF_RING_2"/>
    <property type="match status" value="2"/>
</dbReference>
<keyword evidence="9" id="KW-1185">Reference proteome</keyword>
<feature type="domain" description="RING-type" evidence="7">
    <location>
        <begin position="78"/>
        <end position="129"/>
    </location>
</feature>
<dbReference type="GO" id="GO:0043161">
    <property type="term" value="P:proteasome-mediated ubiquitin-dependent protein catabolic process"/>
    <property type="evidence" value="ECO:0007669"/>
    <property type="project" value="TreeGrafter"/>
</dbReference>
<dbReference type="GO" id="GO:0008270">
    <property type="term" value="F:zinc ion binding"/>
    <property type="evidence" value="ECO:0007669"/>
    <property type="project" value="UniProtKB-KW"/>
</dbReference>
<dbReference type="Pfam" id="PF12678">
    <property type="entry name" value="zf-rbx1"/>
    <property type="match status" value="1"/>
</dbReference>
<accession>A0A6A6ICL5</accession>
<dbReference type="SUPFAM" id="SSF57850">
    <property type="entry name" value="RING/U-box"/>
    <property type="match status" value="2"/>
</dbReference>
<evidence type="ECO:0000256" key="6">
    <source>
        <dbReference type="PROSITE-ProRule" id="PRU00175"/>
    </source>
</evidence>
<dbReference type="Proteomes" id="UP000800094">
    <property type="component" value="Unassembled WGS sequence"/>
</dbReference>
<evidence type="ECO:0000313" key="9">
    <source>
        <dbReference type="Proteomes" id="UP000800094"/>
    </source>
</evidence>
<gene>
    <name evidence="8" type="ORF">BU26DRAFT_595796</name>
</gene>
<evidence type="ECO:0000259" key="7">
    <source>
        <dbReference type="PROSITE" id="PS50089"/>
    </source>
</evidence>
<evidence type="ECO:0000313" key="8">
    <source>
        <dbReference type="EMBL" id="KAF2247979.1"/>
    </source>
</evidence>
<evidence type="ECO:0000256" key="1">
    <source>
        <dbReference type="ARBA" id="ARBA00004906"/>
    </source>
</evidence>
<dbReference type="EMBL" id="ML987196">
    <property type="protein sequence ID" value="KAF2247979.1"/>
    <property type="molecule type" value="Genomic_DNA"/>
</dbReference>
<comment type="pathway">
    <text evidence="1">Protein modification; protein ubiquitination.</text>
</comment>
<dbReference type="InterPro" id="IPR024766">
    <property type="entry name" value="Znf_RING_H2"/>
</dbReference>
<dbReference type="OrthoDB" id="8062037at2759"/>
<sequence>MAPFRSKEAFLVDGVKPHTLSEAEADDCSICKEPLIVNSTETPTQAPKINPSVLRIKDCGHVWDKEFLESWLKDTNTCPMCPRVVAITKPVMETSNIHTAIQIKGCGHVFGKGCLESWLEDANTCPMCRSTLFGTEADAATVAVLDAMRDGVDTIRATDAIYVAGTMNDAPYSASEIERSITRLQMGLSRIVDGLRPLSVEEALARGVMVEVLIDDPGEDATGTDGL</sequence>
<name>A0A6A6ICL5_9PLEO</name>
<dbReference type="RefSeq" id="XP_033682983.1">
    <property type="nucleotide sequence ID" value="XM_033834951.1"/>
</dbReference>
<reference evidence="8" key="1">
    <citation type="journal article" date="2020" name="Stud. Mycol.">
        <title>101 Dothideomycetes genomes: a test case for predicting lifestyles and emergence of pathogens.</title>
        <authorList>
            <person name="Haridas S."/>
            <person name="Albert R."/>
            <person name="Binder M."/>
            <person name="Bloem J."/>
            <person name="Labutti K."/>
            <person name="Salamov A."/>
            <person name="Andreopoulos B."/>
            <person name="Baker S."/>
            <person name="Barry K."/>
            <person name="Bills G."/>
            <person name="Bluhm B."/>
            <person name="Cannon C."/>
            <person name="Castanera R."/>
            <person name="Culley D."/>
            <person name="Daum C."/>
            <person name="Ezra D."/>
            <person name="Gonzalez J."/>
            <person name="Henrissat B."/>
            <person name="Kuo A."/>
            <person name="Liang C."/>
            <person name="Lipzen A."/>
            <person name="Lutzoni F."/>
            <person name="Magnuson J."/>
            <person name="Mondo S."/>
            <person name="Nolan M."/>
            <person name="Ohm R."/>
            <person name="Pangilinan J."/>
            <person name="Park H.-J."/>
            <person name="Ramirez L."/>
            <person name="Alfaro M."/>
            <person name="Sun H."/>
            <person name="Tritt A."/>
            <person name="Yoshinaga Y."/>
            <person name="Zwiers L.-H."/>
            <person name="Turgeon B."/>
            <person name="Goodwin S."/>
            <person name="Spatafora J."/>
            <person name="Crous P."/>
            <person name="Grigoriev I."/>
        </authorList>
    </citation>
    <scope>NUCLEOTIDE SEQUENCE</scope>
    <source>
        <strain evidence="8">CBS 122368</strain>
    </source>
</reference>
<dbReference type="UniPathway" id="UPA00143"/>
<dbReference type="Gene3D" id="3.30.40.10">
    <property type="entry name" value="Zinc/RING finger domain, C3HC4 (zinc finger)"/>
    <property type="match status" value="2"/>
</dbReference>
<dbReference type="PANTHER" id="PTHR22763:SF184">
    <property type="entry name" value="E3 UBIQUITIN-PROTEIN LIGASE SYNOVIOLIN"/>
    <property type="match status" value="1"/>
</dbReference>
<evidence type="ECO:0000256" key="3">
    <source>
        <dbReference type="ARBA" id="ARBA00022771"/>
    </source>
</evidence>
<protein>
    <recommendedName>
        <fullName evidence="7">RING-type domain-containing protein</fullName>
    </recommendedName>
</protein>
<keyword evidence="2" id="KW-0479">Metal-binding</keyword>
<dbReference type="GO" id="GO:0061630">
    <property type="term" value="F:ubiquitin protein ligase activity"/>
    <property type="evidence" value="ECO:0007669"/>
    <property type="project" value="UniProtKB-EC"/>
</dbReference>
<evidence type="ECO:0000256" key="5">
    <source>
        <dbReference type="ARBA" id="ARBA00022833"/>
    </source>
</evidence>
<organism evidence="8 9">
    <name type="scientific">Trematosphaeria pertusa</name>
    <dbReference type="NCBI Taxonomy" id="390896"/>
    <lineage>
        <taxon>Eukaryota</taxon>
        <taxon>Fungi</taxon>
        <taxon>Dikarya</taxon>
        <taxon>Ascomycota</taxon>
        <taxon>Pezizomycotina</taxon>
        <taxon>Dothideomycetes</taxon>
        <taxon>Pleosporomycetidae</taxon>
        <taxon>Pleosporales</taxon>
        <taxon>Massarineae</taxon>
        <taxon>Trematosphaeriaceae</taxon>
        <taxon>Trematosphaeria</taxon>
    </lineage>
</organism>